<evidence type="ECO:0000256" key="4">
    <source>
        <dbReference type="ARBA" id="ARBA00022771"/>
    </source>
</evidence>
<dbReference type="PROSITE" id="PS51292">
    <property type="entry name" value="ZF_RING_CH"/>
    <property type="match status" value="1"/>
</dbReference>
<dbReference type="OrthoDB" id="5817083at2759"/>
<keyword evidence="6 12" id="KW-1133">Transmembrane helix</keyword>
<evidence type="ECO:0000256" key="9">
    <source>
        <dbReference type="ARBA" id="ARBA00043044"/>
    </source>
</evidence>
<evidence type="ECO:0000256" key="7">
    <source>
        <dbReference type="ARBA" id="ARBA00023136"/>
    </source>
</evidence>
<dbReference type="InParanoid" id="B4JNP6"/>
<dbReference type="GO" id="GO:0008270">
    <property type="term" value="F:zinc ion binding"/>
    <property type="evidence" value="ECO:0007669"/>
    <property type="project" value="UniProtKB-KW"/>
</dbReference>
<feature type="domain" description="RING-CH-type" evidence="13">
    <location>
        <begin position="1"/>
        <end position="69"/>
    </location>
</feature>
<keyword evidence="2 12" id="KW-0812">Transmembrane</keyword>
<feature type="transmembrane region" description="Helical" evidence="12">
    <location>
        <begin position="134"/>
        <end position="153"/>
    </location>
</feature>
<feature type="transmembrane region" description="Helical" evidence="12">
    <location>
        <begin position="251"/>
        <end position="272"/>
    </location>
</feature>
<dbReference type="InterPro" id="IPR011016">
    <property type="entry name" value="Znf_RING-CH"/>
</dbReference>
<dbReference type="EMBL" id="CH916371">
    <property type="protein sequence ID" value="EDV92339.1"/>
    <property type="molecule type" value="Genomic_DNA"/>
</dbReference>
<sequence length="290" mass="33608">MDNDQRMCWICFSTDEETARRDWRQPCRCRGTNKWVHESCLCRWIDEKQLANPSVPVTCPQCHTEYIIVIPGSVCRFDALLEHVERMYGLLCPSILISMLLTVIYLATLSYGIITLHQVVGYETSVKLMNEDPTLLMIMLPSVPVALLLLRRFDWDNRLVRWLRRHQWQSIRSSEEQVDEHNDPLPGAPLTDDYFDRLEPSSLDGDDMLQVGVLNIENVEHATYRLCTALSLPTFAVVIGQTLYGKLYGRLFAIAMGAITFEAIKGLICVYLRQCQYYRRRYRTVLNHSP</sequence>
<evidence type="ECO:0000256" key="5">
    <source>
        <dbReference type="ARBA" id="ARBA00022833"/>
    </source>
</evidence>
<dbReference type="InterPro" id="IPR013083">
    <property type="entry name" value="Znf_RING/FYVE/PHD"/>
</dbReference>
<dbReference type="SMART" id="SM00744">
    <property type="entry name" value="RINGv"/>
    <property type="match status" value="1"/>
</dbReference>
<dbReference type="SUPFAM" id="SSF57850">
    <property type="entry name" value="RING/U-box"/>
    <property type="match status" value="1"/>
</dbReference>
<evidence type="ECO:0000259" key="13">
    <source>
        <dbReference type="PROSITE" id="PS51292"/>
    </source>
</evidence>
<feature type="transmembrane region" description="Helical" evidence="12">
    <location>
        <begin position="226"/>
        <end position="245"/>
    </location>
</feature>
<evidence type="ECO:0000256" key="8">
    <source>
        <dbReference type="ARBA" id="ARBA00040151"/>
    </source>
</evidence>
<feature type="transmembrane region" description="Helical" evidence="12">
    <location>
        <begin position="90"/>
        <end position="114"/>
    </location>
</feature>
<dbReference type="PhylomeDB" id="B4JNP6"/>
<reference evidence="14 15" key="1">
    <citation type="journal article" date="2007" name="Nature">
        <title>Evolution of genes and genomes on the Drosophila phylogeny.</title>
        <authorList>
            <consortium name="Drosophila 12 Genomes Consortium"/>
            <person name="Clark A.G."/>
            <person name="Eisen M.B."/>
            <person name="Smith D.R."/>
            <person name="Bergman C.M."/>
            <person name="Oliver B."/>
            <person name="Markow T.A."/>
            <person name="Kaufman T.C."/>
            <person name="Kellis M."/>
            <person name="Gelbart W."/>
            <person name="Iyer V.N."/>
            <person name="Pollard D.A."/>
            <person name="Sackton T.B."/>
            <person name="Larracuente A.M."/>
            <person name="Singh N.D."/>
            <person name="Abad J.P."/>
            <person name="Abt D.N."/>
            <person name="Adryan B."/>
            <person name="Aguade M."/>
            <person name="Akashi H."/>
            <person name="Anderson W.W."/>
            <person name="Aquadro C.F."/>
            <person name="Ardell D.H."/>
            <person name="Arguello R."/>
            <person name="Artieri C.G."/>
            <person name="Barbash D.A."/>
            <person name="Barker D."/>
            <person name="Barsanti P."/>
            <person name="Batterham P."/>
            <person name="Batzoglou S."/>
            <person name="Begun D."/>
            <person name="Bhutkar A."/>
            <person name="Blanco E."/>
            <person name="Bosak S.A."/>
            <person name="Bradley R.K."/>
            <person name="Brand A.D."/>
            <person name="Brent M.R."/>
            <person name="Brooks A.N."/>
            <person name="Brown R.H."/>
            <person name="Butlin R.K."/>
            <person name="Caggese C."/>
            <person name="Calvi B.R."/>
            <person name="Bernardo de Carvalho A."/>
            <person name="Caspi A."/>
            <person name="Castrezana S."/>
            <person name="Celniker S.E."/>
            <person name="Chang J.L."/>
            <person name="Chapple C."/>
            <person name="Chatterji S."/>
            <person name="Chinwalla A."/>
            <person name="Civetta A."/>
            <person name="Clifton S.W."/>
            <person name="Comeron J.M."/>
            <person name="Costello J.C."/>
            <person name="Coyne J.A."/>
            <person name="Daub J."/>
            <person name="David R.G."/>
            <person name="Delcher A.L."/>
            <person name="Delehaunty K."/>
            <person name="Do C.B."/>
            <person name="Ebling H."/>
            <person name="Edwards K."/>
            <person name="Eickbush T."/>
            <person name="Evans J.D."/>
            <person name="Filipski A."/>
            <person name="Findeiss S."/>
            <person name="Freyhult E."/>
            <person name="Fulton L."/>
            <person name="Fulton R."/>
            <person name="Garcia A.C."/>
            <person name="Gardiner A."/>
            <person name="Garfield D.A."/>
            <person name="Garvin B.E."/>
            <person name="Gibson G."/>
            <person name="Gilbert D."/>
            <person name="Gnerre S."/>
            <person name="Godfrey J."/>
            <person name="Good R."/>
            <person name="Gotea V."/>
            <person name="Gravely B."/>
            <person name="Greenberg A.J."/>
            <person name="Griffiths-Jones S."/>
            <person name="Gross S."/>
            <person name="Guigo R."/>
            <person name="Gustafson E.A."/>
            <person name="Haerty W."/>
            <person name="Hahn M.W."/>
            <person name="Halligan D.L."/>
            <person name="Halpern A.L."/>
            <person name="Halter G.M."/>
            <person name="Han M.V."/>
            <person name="Heger A."/>
            <person name="Hillier L."/>
            <person name="Hinrichs A.S."/>
            <person name="Holmes I."/>
            <person name="Hoskins R.A."/>
            <person name="Hubisz M.J."/>
            <person name="Hultmark D."/>
            <person name="Huntley M.A."/>
            <person name="Jaffe D.B."/>
            <person name="Jagadeeshan S."/>
            <person name="Jeck W.R."/>
            <person name="Johnson J."/>
            <person name="Jones C.D."/>
            <person name="Jordan W.C."/>
            <person name="Karpen G.H."/>
            <person name="Kataoka E."/>
            <person name="Keightley P.D."/>
            <person name="Kheradpour P."/>
            <person name="Kirkness E.F."/>
            <person name="Koerich L.B."/>
            <person name="Kristiansen K."/>
            <person name="Kudrna D."/>
            <person name="Kulathinal R.J."/>
            <person name="Kumar S."/>
            <person name="Kwok R."/>
            <person name="Lander E."/>
            <person name="Langley C.H."/>
            <person name="Lapoint R."/>
            <person name="Lazzaro B.P."/>
            <person name="Lee S.J."/>
            <person name="Levesque L."/>
            <person name="Li R."/>
            <person name="Lin C.F."/>
            <person name="Lin M.F."/>
            <person name="Lindblad-Toh K."/>
            <person name="Llopart A."/>
            <person name="Long M."/>
            <person name="Low L."/>
            <person name="Lozovsky E."/>
            <person name="Lu J."/>
            <person name="Luo M."/>
            <person name="Machado C.A."/>
            <person name="Makalowski W."/>
            <person name="Marzo M."/>
            <person name="Matsuda M."/>
            <person name="Matzkin L."/>
            <person name="McAllister B."/>
            <person name="McBride C.S."/>
            <person name="McKernan B."/>
            <person name="McKernan K."/>
            <person name="Mendez-Lago M."/>
            <person name="Minx P."/>
            <person name="Mollenhauer M.U."/>
            <person name="Montooth K."/>
            <person name="Mount S.M."/>
            <person name="Mu X."/>
            <person name="Myers E."/>
            <person name="Negre B."/>
            <person name="Newfeld S."/>
            <person name="Nielsen R."/>
            <person name="Noor M.A."/>
            <person name="O'Grady P."/>
            <person name="Pachter L."/>
            <person name="Papaceit M."/>
            <person name="Parisi M.J."/>
            <person name="Parisi M."/>
            <person name="Parts L."/>
            <person name="Pedersen J.S."/>
            <person name="Pesole G."/>
            <person name="Phillippy A.M."/>
            <person name="Ponting C.P."/>
            <person name="Pop M."/>
            <person name="Porcelli D."/>
            <person name="Powell J.R."/>
            <person name="Prohaska S."/>
            <person name="Pruitt K."/>
            <person name="Puig M."/>
            <person name="Quesneville H."/>
            <person name="Ram K.R."/>
            <person name="Rand D."/>
            <person name="Rasmussen M.D."/>
            <person name="Reed L.K."/>
            <person name="Reenan R."/>
            <person name="Reily A."/>
            <person name="Remington K.A."/>
            <person name="Rieger T.T."/>
            <person name="Ritchie M.G."/>
            <person name="Robin C."/>
            <person name="Rogers Y.H."/>
            <person name="Rohde C."/>
            <person name="Rozas J."/>
            <person name="Rubenfield M.J."/>
            <person name="Ruiz A."/>
            <person name="Russo S."/>
            <person name="Salzberg S.L."/>
            <person name="Sanchez-Gracia A."/>
            <person name="Saranga D.J."/>
            <person name="Sato H."/>
            <person name="Schaeffer S.W."/>
            <person name="Schatz M.C."/>
            <person name="Schlenke T."/>
            <person name="Schwartz R."/>
            <person name="Segarra C."/>
            <person name="Singh R.S."/>
            <person name="Sirot L."/>
            <person name="Sirota M."/>
            <person name="Sisneros N.B."/>
            <person name="Smith C.D."/>
            <person name="Smith T.F."/>
            <person name="Spieth J."/>
            <person name="Stage D.E."/>
            <person name="Stark A."/>
            <person name="Stephan W."/>
            <person name="Strausberg R.L."/>
            <person name="Strempel S."/>
            <person name="Sturgill D."/>
            <person name="Sutton G."/>
            <person name="Sutton G.G."/>
            <person name="Tao W."/>
            <person name="Teichmann S."/>
            <person name="Tobari Y.N."/>
            <person name="Tomimura Y."/>
            <person name="Tsolas J.M."/>
            <person name="Valente V.L."/>
            <person name="Venter E."/>
            <person name="Venter J.C."/>
            <person name="Vicario S."/>
            <person name="Vieira F.G."/>
            <person name="Vilella A.J."/>
            <person name="Villasante A."/>
            <person name="Walenz B."/>
            <person name="Wang J."/>
            <person name="Wasserman M."/>
            <person name="Watts T."/>
            <person name="Wilson D."/>
            <person name="Wilson R.K."/>
            <person name="Wing R.A."/>
            <person name="Wolfner M.F."/>
            <person name="Wong A."/>
            <person name="Wong G.K."/>
            <person name="Wu C.I."/>
            <person name="Wu G."/>
            <person name="Yamamoto D."/>
            <person name="Yang H.P."/>
            <person name="Yang S.P."/>
            <person name="Yorke J.A."/>
            <person name="Yoshida K."/>
            <person name="Zdobnov E."/>
            <person name="Zhang P."/>
            <person name="Zhang Y."/>
            <person name="Zimin A.V."/>
            <person name="Baldwin J."/>
            <person name="Abdouelleil A."/>
            <person name="Abdulkadir J."/>
            <person name="Abebe A."/>
            <person name="Abera B."/>
            <person name="Abreu J."/>
            <person name="Acer S.C."/>
            <person name="Aftuck L."/>
            <person name="Alexander A."/>
            <person name="An P."/>
            <person name="Anderson E."/>
            <person name="Anderson S."/>
            <person name="Arachi H."/>
            <person name="Azer M."/>
            <person name="Bachantsang P."/>
            <person name="Barry A."/>
            <person name="Bayul T."/>
            <person name="Berlin A."/>
            <person name="Bessette D."/>
            <person name="Bloom T."/>
            <person name="Blye J."/>
            <person name="Boguslavskiy L."/>
            <person name="Bonnet C."/>
            <person name="Boukhgalter B."/>
            <person name="Bourzgui I."/>
            <person name="Brown A."/>
            <person name="Cahill P."/>
            <person name="Channer S."/>
            <person name="Cheshatsang Y."/>
            <person name="Chuda L."/>
            <person name="Citroen M."/>
            <person name="Collymore A."/>
            <person name="Cooke P."/>
            <person name="Costello M."/>
            <person name="D'Aco K."/>
            <person name="Daza R."/>
            <person name="De Haan G."/>
            <person name="DeGray S."/>
            <person name="DeMaso C."/>
            <person name="Dhargay N."/>
            <person name="Dooley K."/>
            <person name="Dooley E."/>
            <person name="Doricent M."/>
            <person name="Dorje P."/>
            <person name="Dorjee K."/>
            <person name="Dupes A."/>
            <person name="Elong R."/>
            <person name="Falk J."/>
            <person name="Farina A."/>
            <person name="Faro S."/>
            <person name="Ferguson D."/>
            <person name="Fisher S."/>
            <person name="Foley C.D."/>
            <person name="Franke A."/>
            <person name="Friedrich D."/>
            <person name="Gadbois L."/>
            <person name="Gearin G."/>
            <person name="Gearin C.R."/>
            <person name="Giannoukos G."/>
            <person name="Goode T."/>
            <person name="Graham J."/>
            <person name="Grandbois E."/>
            <person name="Grewal S."/>
            <person name="Gyaltsen K."/>
            <person name="Hafez N."/>
            <person name="Hagos B."/>
            <person name="Hall J."/>
            <person name="Henson C."/>
            <person name="Hollinger A."/>
            <person name="Honan T."/>
            <person name="Huard M.D."/>
            <person name="Hughes L."/>
            <person name="Hurhula B."/>
            <person name="Husby M.E."/>
            <person name="Kamat A."/>
            <person name="Kanga B."/>
            <person name="Kashin S."/>
            <person name="Khazanovich D."/>
            <person name="Kisner P."/>
            <person name="Lance K."/>
            <person name="Lara M."/>
            <person name="Lee W."/>
            <person name="Lennon N."/>
            <person name="Letendre F."/>
            <person name="LeVine R."/>
            <person name="Lipovsky A."/>
            <person name="Liu X."/>
            <person name="Liu J."/>
            <person name="Liu S."/>
            <person name="Lokyitsang T."/>
            <person name="Lokyitsang Y."/>
            <person name="Lubonja R."/>
            <person name="Lui A."/>
            <person name="MacDonald P."/>
            <person name="Magnisalis V."/>
            <person name="Maru K."/>
            <person name="Matthews C."/>
            <person name="McCusker W."/>
            <person name="McDonough S."/>
            <person name="Mehta T."/>
            <person name="Meldrim J."/>
            <person name="Meneus L."/>
            <person name="Mihai O."/>
            <person name="Mihalev A."/>
            <person name="Mihova T."/>
            <person name="Mittelman R."/>
            <person name="Mlenga V."/>
            <person name="Montmayeur A."/>
            <person name="Mulrain L."/>
            <person name="Navidi A."/>
            <person name="Naylor J."/>
            <person name="Negash T."/>
            <person name="Nguyen T."/>
            <person name="Nguyen N."/>
            <person name="Nicol R."/>
            <person name="Norbu C."/>
            <person name="Norbu N."/>
            <person name="Novod N."/>
            <person name="O'Neill B."/>
            <person name="Osman S."/>
            <person name="Markiewicz E."/>
            <person name="Oyono O.L."/>
            <person name="Patti C."/>
            <person name="Phunkhang P."/>
            <person name="Pierre F."/>
            <person name="Priest M."/>
            <person name="Raghuraman S."/>
            <person name="Rege F."/>
            <person name="Reyes R."/>
            <person name="Rise C."/>
            <person name="Rogov P."/>
            <person name="Ross K."/>
            <person name="Ryan E."/>
            <person name="Settipalli S."/>
            <person name="Shea T."/>
            <person name="Sherpa N."/>
            <person name="Shi L."/>
            <person name="Shih D."/>
            <person name="Sparrow T."/>
            <person name="Spaulding J."/>
            <person name="Stalker J."/>
            <person name="Stange-Thomann N."/>
            <person name="Stavropoulos S."/>
            <person name="Stone C."/>
            <person name="Strader C."/>
            <person name="Tesfaye S."/>
            <person name="Thomson T."/>
            <person name="Thoulutsang Y."/>
            <person name="Thoulutsang D."/>
            <person name="Topham K."/>
            <person name="Topping I."/>
            <person name="Tsamla T."/>
            <person name="Vassiliev H."/>
            <person name="Vo A."/>
            <person name="Wangchuk T."/>
            <person name="Wangdi T."/>
            <person name="Weiand M."/>
            <person name="Wilkinson J."/>
            <person name="Wilson A."/>
            <person name="Yadav S."/>
            <person name="Young G."/>
            <person name="Yu Q."/>
            <person name="Zembek L."/>
            <person name="Zhong D."/>
            <person name="Zimmer A."/>
            <person name="Zwirko Z."/>
            <person name="Jaffe D.B."/>
            <person name="Alvarez P."/>
            <person name="Brockman W."/>
            <person name="Butler J."/>
            <person name="Chin C."/>
            <person name="Gnerre S."/>
            <person name="Grabherr M."/>
            <person name="Kleber M."/>
            <person name="Mauceli E."/>
            <person name="MacCallum I."/>
        </authorList>
    </citation>
    <scope>NUCLEOTIDE SEQUENCE [LARGE SCALE GENOMIC DNA]</scope>
    <source>
        <strain evidence="15">Tucson 15287-2541.00</strain>
    </source>
</reference>
<organism evidence="15">
    <name type="scientific">Drosophila grimshawi</name>
    <name type="common">Hawaiian fruit fly</name>
    <name type="synonym">Idiomyia grimshawi</name>
    <dbReference type="NCBI Taxonomy" id="7222"/>
    <lineage>
        <taxon>Eukaryota</taxon>
        <taxon>Metazoa</taxon>
        <taxon>Ecdysozoa</taxon>
        <taxon>Arthropoda</taxon>
        <taxon>Hexapoda</taxon>
        <taxon>Insecta</taxon>
        <taxon>Pterygota</taxon>
        <taxon>Neoptera</taxon>
        <taxon>Endopterygota</taxon>
        <taxon>Diptera</taxon>
        <taxon>Brachycera</taxon>
        <taxon>Muscomorpha</taxon>
        <taxon>Ephydroidea</taxon>
        <taxon>Drosophilidae</taxon>
        <taxon>Drosophila</taxon>
        <taxon>Hawaiian Drosophila</taxon>
    </lineage>
</organism>
<accession>B4JNP6</accession>
<keyword evidence="4" id="KW-0863">Zinc-finger</keyword>
<keyword evidence="3" id="KW-0479">Metal-binding</keyword>
<dbReference type="eggNOG" id="KOG3053">
    <property type="taxonomic scope" value="Eukaryota"/>
</dbReference>
<comment type="subcellular location">
    <subcellularLocation>
        <location evidence="1">Membrane</location>
        <topology evidence="1">Multi-pass membrane protein</topology>
    </subcellularLocation>
</comment>
<evidence type="ECO:0000256" key="1">
    <source>
        <dbReference type="ARBA" id="ARBA00004141"/>
    </source>
</evidence>
<name>B4JNP6_DROGR</name>
<evidence type="ECO:0000313" key="14">
    <source>
        <dbReference type="EMBL" id="EDV92339.1"/>
    </source>
</evidence>
<evidence type="ECO:0000256" key="12">
    <source>
        <dbReference type="SAM" id="Phobius"/>
    </source>
</evidence>
<evidence type="ECO:0000256" key="10">
    <source>
        <dbReference type="ARBA" id="ARBA00043185"/>
    </source>
</evidence>
<evidence type="ECO:0000313" key="15">
    <source>
        <dbReference type="Proteomes" id="UP000001070"/>
    </source>
</evidence>
<proteinExistence type="predicted"/>
<dbReference type="Pfam" id="PF12906">
    <property type="entry name" value="RINGv"/>
    <property type="match status" value="1"/>
</dbReference>
<dbReference type="GO" id="GO:0016020">
    <property type="term" value="C:membrane"/>
    <property type="evidence" value="ECO:0007669"/>
    <property type="project" value="UniProtKB-SubCell"/>
</dbReference>
<dbReference type="Gene3D" id="3.30.40.10">
    <property type="entry name" value="Zinc/RING finger domain, C3HC4 (zinc finger)"/>
    <property type="match status" value="1"/>
</dbReference>
<dbReference type="KEGG" id="dgr:6565993"/>
<evidence type="ECO:0000256" key="6">
    <source>
        <dbReference type="ARBA" id="ARBA00022989"/>
    </source>
</evidence>
<dbReference type="HOGENOM" id="CLU_046472_1_1_1"/>
<dbReference type="CDD" id="cd16701">
    <property type="entry name" value="RING_CH-C4HC3_MARCH5"/>
    <property type="match status" value="1"/>
</dbReference>
<evidence type="ECO:0000256" key="11">
    <source>
        <dbReference type="ARBA" id="ARBA00043231"/>
    </source>
</evidence>
<keyword evidence="7 12" id="KW-0472">Membrane</keyword>
<dbReference type="PANTHER" id="PTHR46283">
    <property type="entry name" value="E3 UBIQUITIN-PROTEIN LIGASE MARCH5"/>
    <property type="match status" value="1"/>
</dbReference>
<evidence type="ECO:0000256" key="2">
    <source>
        <dbReference type="ARBA" id="ARBA00022692"/>
    </source>
</evidence>
<keyword evidence="15" id="KW-1185">Reference proteome</keyword>
<dbReference type="OMA" id="RCRGTNK"/>
<keyword evidence="5" id="KW-0862">Zinc</keyword>
<evidence type="ECO:0000256" key="3">
    <source>
        <dbReference type="ARBA" id="ARBA00022723"/>
    </source>
</evidence>
<gene>
    <name evidence="14" type="primary">Dgri\GH24859</name>
    <name evidence="14" type="ORF">Dgri_GH24859</name>
</gene>
<protein>
    <recommendedName>
        <fullName evidence="8">E3 ubiquitin-protein ligase MARCHF5</fullName>
    </recommendedName>
    <alternativeName>
        <fullName evidence="10">Membrane-associated RING finger protein 5</fullName>
    </alternativeName>
    <alternativeName>
        <fullName evidence="9">Membrane-associated RING-CH protein V</fullName>
    </alternativeName>
    <alternativeName>
        <fullName evidence="11">RING-type E3 ubiquitin transferase MARCHF5</fullName>
    </alternativeName>
</protein>
<dbReference type="AlphaFoldDB" id="B4JNP6"/>
<dbReference type="Proteomes" id="UP000001070">
    <property type="component" value="Unassembled WGS sequence"/>
</dbReference>